<dbReference type="EMBL" id="BBMS01000004">
    <property type="protein sequence ID" value="GAL24416.1"/>
    <property type="molecule type" value="Genomic_DNA"/>
</dbReference>
<reference evidence="2" key="1">
    <citation type="submission" date="2014-09" db="EMBL/GenBank/DDBJ databases">
        <title>Vibrio variabilis JCM 19239. (C206) whole genome shotgun sequence.</title>
        <authorList>
            <person name="Sawabe T."/>
            <person name="Meirelles P."/>
            <person name="Nakanishi M."/>
            <person name="Sayaka M."/>
            <person name="Hattori M."/>
            <person name="Ohkuma M."/>
        </authorList>
    </citation>
    <scope>NUCLEOTIDE SEQUENCE [LARGE SCALE GENOMIC DNA]</scope>
    <source>
        <strain evidence="2">JCM 19239</strain>
    </source>
</reference>
<keyword evidence="2" id="KW-1185">Reference proteome</keyword>
<reference evidence="2" key="2">
    <citation type="submission" date="2014-09" db="EMBL/GenBank/DDBJ databases">
        <authorList>
            <consortium name="NBRP consortium"/>
            <person name="Sawabe T."/>
            <person name="Meirelles P."/>
            <person name="Nakanishi M."/>
            <person name="Sayaka M."/>
            <person name="Hattori M."/>
            <person name="Ohkuma M."/>
        </authorList>
    </citation>
    <scope>NUCLEOTIDE SEQUENCE [LARGE SCALE GENOMIC DNA]</scope>
    <source>
        <strain evidence="2">JCM 19239</strain>
    </source>
</reference>
<accession>A0ABQ0J6P9</accession>
<comment type="caution">
    <text evidence="1">The sequence shown here is derived from an EMBL/GenBank/DDBJ whole genome shotgun (WGS) entry which is preliminary data.</text>
</comment>
<dbReference type="Proteomes" id="UP000029223">
    <property type="component" value="Unassembled WGS sequence"/>
</dbReference>
<evidence type="ECO:0000313" key="2">
    <source>
        <dbReference type="Proteomes" id="UP000029223"/>
    </source>
</evidence>
<name>A0ABQ0J6P9_9VIBR</name>
<protein>
    <submittedName>
        <fullName evidence="1">Uncharacterized protein</fullName>
    </submittedName>
</protein>
<proteinExistence type="predicted"/>
<sequence length="37" mass="4392">MAEMRQFDEGIREGLFEYNAAFLSSRWPRALVGQWND</sequence>
<organism evidence="1 2">
    <name type="scientific">Vibrio variabilis</name>
    <dbReference type="NCBI Taxonomy" id="990271"/>
    <lineage>
        <taxon>Bacteria</taxon>
        <taxon>Pseudomonadati</taxon>
        <taxon>Pseudomonadota</taxon>
        <taxon>Gammaproteobacteria</taxon>
        <taxon>Vibrionales</taxon>
        <taxon>Vibrionaceae</taxon>
        <taxon>Vibrio</taxon>
    </lineage>
</organism>
<gene>
    <name evidence="1" type="ORF">JCM19239_1870</name>
</gene>
<evidence type="ECO:0000313" key="1">
    <source>
        <dbReference type="EMBL" id="GAL24416.1"/>
    </source>
</evidence>